<evidence type="ECO:0000256" key="1">
    <source>
        <dbReference type="SAM" id="MobiDB-lite"/>
    </source>
</evidence>
<reference evidence="2" key="1">
    <citation type="submission" date="2021-05" db="EMBL/GenBank/DDBJ databases">
        <authorList>
            <person name="Alioto T."/>
            <person name="Alioto T."/>
            <person name="Gomez Garrido J."/>
        </authorList>
    </citation>
    <scope>NUCLEOTIDE SEQUENCE</scope>
</reference>
<dbReference type="EMBL" id="HBUF01551493">
    <property type="protein sequence ID" value="CAG6759057.1"/>
    <property type="molecule type" value="Transcribed_RNA"/>
</dbReference>
<protein>
    <submittedName>
        <fullName evidence="2">Uncharacterized protein</fullName>
    </submittedName>
</protein>
<dbReference type="AlphaFoldDB" id="A0A8D9EMN7"/>
<organism evidence="2">
    <name type="scientific">Cacopsylla melanoneura</name>
    <dbReference type="NCBI Taxonomy" id="428564"/>
    <lineage>
        <taxon>Eukaryota</taxon>
        <taxon>Metazoa</taxon>
        <taxon>Ecdysozoa</taxon>
        <taxon>Arthropoda</taxon>
        <taxon>Hexapoda</taxon>
        <taxon>Insecta</taxon>
        <taxon>Pterygota</taxon>
        <taxon>Neoptera</taxon>
        <taxon>Paraneoptera</taxon>
        <taxon>Hemiptera</taxon>
        <taxon>Sternorrhyncha</taxon>
        <taxon>Psylloidea</taxon>
        <taxon>Psyllidae</taxon>
        <taxon>Psyllinae</taxon>
        <taxon>Cacopsylla</taxon>
    </lineage>
</organism>
<sequence length="120" mass="13828">MLYEDGPTPEYPSLTRLPREGAHDITQRVVRVREGVHDLRDRPEEKVRLGRSTRVVAWRRLCCGCSGRRRRLTFRVGGCGGGCCCSCWRRRRYIRRAGGLSTCCSLLIRFSRCLIVRVCL</sequence>
<name>A0A8D9EMN7_9HEMI</name>
<evidence type="ECO:0000313" key="2">
    <source>
        <dbReference type="EMBL" id="CAG6759057.1"/>
    </source>
</evidence>
<accession>A0A8D9EMN7</accession>
<feature type="region of interest" description="Disordered" evidence="1">
    <location>
        <begin position="1"/>
        <end position="22"/>
    </location>
</feature>
<proteinExistence type="predicted"/>